<name>A0ABD0UJ43_DENTH</name>
<dbReference type="InterPro" id="IPR006527">
    <property type="entry name" value="F-box-assoc_dom_typ1"/>
</dbReference>
<dbReference type="Pfam" id="PF07734">
    <property type="entry name" value="FBA_1"/>
    <property type="match status" value="1"/>
</dbReference>
<dbReference type="PANTHER" id="PTHR31672:SF8">
    <property type="entry name" value="F-BOX DOMAIN-CONTAINING PROTEIN"/>
    <property type="match status" value="1"/>
</dbReference>
<dbReference type="PANTHER" id="PTHR31672">
    <property type="entry name" value="BNACNNG10540D PROTEIN"/>
    <property type="match status" value="1"/>
</dbReference>
<dbReference type="Proteomes" id="UP001552299">
    <property type="component" value="Unassembled WGS sequence"/>
</dbReference>
<feature type="region of interest" description="Disordered" evidence="1">
    <location>
        <begin position="435"/>
        <end position="456"/>
    </location>
</feature>
<accession>A0ABD0UJ43</accession>
<evidence type="ECO:0000259" key="2">
    <source>
        <dbReference type="Pfam" id="PF07734"/>
    </source>
</evidence>
<dbReference type="EMBL" id="JANQDX010000013">
    <property type="protein sequence ID" value="KAL0912850.1"/>
    <property type="molecule type" value="Genomic_DNA"/>
</dbReference>
<reference evidence="3 4" key="1">
    <citation type="journal article" date="2024" name="Plant Biotechnol. J.">
        <title>Dendrobium thyrsiflorum genome and its molecular insights into genes involved in important horticultural traits.</title>
        <authorList>
            <person name="Chen B."/>
            <person name="Wang J.Y."/>
            <person name="Zheng P.J."/>
            <person name="Li K.L."/>
            <person name="Liang Y.M."/>
            <person name="Chen X.F."/>
            <person name="Zhang C."/>
            <person name="Zhao X."/>
            <person name="He X."/>
            <person name="Zhang G.Q."/>
            <person name="Liu Z.J."/>
            <person name="Xu Q."/>
        </authorList>
    </citation>
    <scope>NUCLEOTIDE SEQUENCE [LARGE SCALE GENOMIC DNA]</scope>
    <source>
        <strain evidence="3">GZMU011</strain>
    </source>
</reference>
<protein>
    <recommendedName>
        <fullName evidence="2">F-box associated beta-propeller type 1 domain-containing protein</fullName>
    </recommendedName>
</protein>
<evidence type="ECO:0000256" key="1">
    <source>
        <dbReference type="SAM" id="MobiDB-lite"/>
    </source>
</evidence>
<organism evidence="3 4">
    <name type="scientific">Dendrobium thyrsiflorum</name>
    <name type="common">Pinecone-like raceme dendrobium</name>
    <name type="synonym">Orchid</name>
    <dbReference type="NCBI Taxonomy" id="117978"/>
    <lineage>
        <taxon>Eukaryota</taxon>
        <taxon>Viridiplantae</taxon>
        <taxon>Streptophyta</taxon>
        <taxon>Embryophyta</taxon>
        <taxon>Tracheophyta</taxon>
        <taxon>Spermatophyta</taxon>
        <taxon>Magnoliopsida</taxon>
        <taxon>Liliopsida</taxon>
        <taxon>Asparagales</taxon>
        <taxon>Orchidaceae</taxon>
        <taxon>Epidendroideae</taxon>
        <taxon>Malaxideae</taxon>
        <taxon>Dendrobiinae</taxon>
        <taxon>Dendrobium</taxon>
    </lineage>
</organism>
<evidence type="ECO:0000313" key="3">
    <source>
        <dbReference type="EMBL" id="KAL0912850.1"/>
    </source>
</evidence>
<evidence type="ECO:0000313" key="4">
    <source>
        <dbReference type="Proteomes" id="UP001552299"/>
    </source>
</evidence>
<proteinExistence type="predicted"/>
<dbReference type="InterPro" id="IPR050796">
    <property type="entry name" value="SCF_F-box_component"/>
</dbReference>
<dbReference type="InterPro" id="IPR036047">
    <property type="entry name" value="F-box-like_dom_sf"/>
</dbReference>
<dbReference type="AlphaFoldDB" id="A0ABD0UJ43"/>
<comment type="caution">
    <text evidence="3">The sequence shown here is derived from an EMBL/GenBank/DDBJ whole genome shotgun (WGS) entry which is preliminary data.</text>
</comment>
<dbReference type="SUPFAM" id="SSF81383">
    <property type="entry name" value="F-box domain"/>
    <property type="match status" value="1"/>
</dbReference>
<gene>
    <name evidence="3" type="ORF">M5K25_016262</name>
</gene>
<sequence length="665" mass="75124">MAKACDDGCVLLEDNIYEILIRVTLLSLPACLRVCKSWRRIAYQPCFDEAHSLHTATVSGFILQIINRYEYHYAFLSMHSSDVQPLPISSLLPCRSETLYIEATSPTHSLLFCNTGPKYINETDVNLRYYVIRLGTTPSNLLIPNPKTHLTRGTAIICGAHNINQTTYDFKIVRIPEPGWGPTKVEHLNCEIFDSKTHKWRRSNDLPYVRLRDDAGLVIKQTAYWIVSQHATEIVDHDFYSCIVFAFNVEEEIGKIITGPNATFITSNKPWEWRMVPFDERLCLVHMIDDDINVWMMMVVATNENVQRYLLLSHCVPRSQSRASLVPRFRALCIDPHHALRARALSLELRSRALHSCGLAPTTSCTYPPVHPEPCAFTCALLVTVQRPALPRPANALRVLKHDSAIRFSISDPCLLHRCRNPAFSQNHFFQNTKLGSREHRQDHGASLNPRPWREGDDPLSFRYGISSPVTRFQSIQRPRPTSSAEATRQPFPCFLLFDLQAGTSSSSGLHASSGKPSRRRPLFTRTGLVWEATQQVFAKLSQSLRSLCLSRLFTKNDPNLPIPNSLKPVDSPSAKPTCVHMQARPDAFLQISHVRLALISHAIQLPSRKEDLPSRRSCFARLASPATPDRCAKPACNGLSPQLVSFFRQETPPPPPPRSLPPWL</sequence>
<keyword evidence="4" id="KW-1185">Reference proteome</keyword>
<feature type="domain" description="F-box associated beta-propeller type 1" evidence="2">
    <location>
        <begin position="162"/>
        <end position="304"/>
    </location>
</feature>